<feature type="transmembrane region" description="Helical" evidence="1">
    <location>
        <begin position="102"/>
        <end position="119"/>
    </location>
</feature>
<gene>
    <name evidence="2" type="ORF">H1R20_g15727</name>
</gene>
<sequence>MTSATANHEFAYYKASVVSALAAGIAAQLYAFFRDTNSYYRPTDLKEMVNCDGGIGGCPHYSFSASTCYFAMAINLAAVVDAFIVKDLQRQEAAGDRLMSKYLLRFAHLVCLLTIFLGIQKVR</sequence>
<proteinExistence type="predicted"/>
<keyword evidence="1" id="KW-0472">Membrane</keyword>
<reference evidence="2" key="1">
    <citation type="submission" date="2022-06" db="EMBL/GenBank/DDBJ databases">
        <title>Genome Sequence of Candolleomyces eurysporus.</title>
        <authorList>
            <person name="Buettner E."/>
        </authorList>
    </citation>
    <scope>NUCLEOTIDE SEQUENCE</scope>
    <source>
        <strain evidence="2">VTCC 930004</strain>
    </source>
</reference>
<comment type="caution">
    <text evidence="2">The sequence shown here is derived from an EMBL/GenBank/DDBJ whole genome shotgun (WGS) entry which is preliminary data.</text>
</comment>
<name>A0A9W8M965_9AGAR</name>
<evidence type="ECO:0000313" key="2">
    <source>
        <dbReference type="EMBL" id="KAJ2921367.1"/>
    </source>
</evidence>
<accession>A0A9W8M965</accession>
<protein>
    <submittedName>
        <fullName evidence="2">Uncharacterized protein</fullName>
    </submittedName>
</protein>
<keyword evidence="1" id="KW-0812">Transmembrane</keyword>
<evidence type="ECO:0000313" key="3">
    <source>
        <dbReference type="Proteomes" id="UP001140091"/>
    </source>
</evidence>
<feature type="transmembrane region" description="Helical" evidence="1">
    <location>
        <begin position="12"/>
        <end position="33"/>
    </location>
</feature>
<dbReference type="AlphaFoldDB" id="A0A9W8M965"/>
<feature type="non-terminal residue" evidence="2">
    <location>
        <position position="1"/>
    </location>
</feature>
<organism evidence="2 3">
    <name type="scientific">Candolleomyces eurysporus</name>
    <dbReference type="NCBI Taxonomy" id="2828524"/>
    <lineage>
        <taxon>Eukaryota</taxon>
        <taxon>Fungi</taxon>
        <taxon>Dikarya</taxon>
        <taxon>Basidiomycota</taxon>
        <taxon>Agaricomycotina</taxon>
        <taxon>Agaricomycetes</taxon>
        <taxon>Agaricomycetidae</taxon>
        <taxon>Agaricales</taxon>
        <taxon>Agaricineae</taxon>
        <taxon>Psathyrellaceae</taxon>
        <taxon>Candolleomyces</taxon>
    </lineage>
</organism>
<keyword evidence="3" id="KW-1185">Reference proteome</keyword>
<keyword evidence="1" id="KW-1133">Transmembrane helix</keyword>
<dbReference type="Proteomes" id="UP001140091">
    <property type="component" value="Unassembled WGS sequence"/>
</dbReference>
<dbReference type="EMBL" id="JANBPK010001616">
    <property type="protein sequence ID" value="KAJ2921367.1"/>
    <property type="molecule type" value="Genomic_DNA"/>
</dbReference>
<evidence type="ECO:0000256" key="1">
    <source>
        <dbReference type="SAM" id="Phobius"/>
    </source>
</evidence>